<dbReference type="RefSeq" id="WP_101029785.1">
    <property type="nucleotide sequence ID" value="NZ_CABMMZ010000073.1"/>
</dbReference>
<evidence type="ECO:0000313" key="4">
    <source>
        <dbReference type="EMBL" id="PKD27012.1"/>
    </source>
</evidence>
<dbReference type="PROSITE" id="PS50885">
    <property type="entry name" value="HAMP"/>
    <property type="match status" value="1"/>
</dbReference>
<keyword evidence="2" id="KW-0812">Transmembrane</keyword>
<dbReference type="SUPFAM" id="SSF81606">
    <property type="entry name" value="PP2C-like"/>
    <property type="match status" value="1"/>
</dbReference>
<feature type="transmembrane region" description="Helical" evidence="2">
    <location>
        <begin position="21"/>
        <end position="39"/>
    </location>
</feature>
<feature type="domain" description="HAMP" evidence="3">
    <location>
        <begin position="262"/>
        <end position="291"/>
    </location>
</feature>
<evidence type="ECO:0000256" key="1">
    <source>
        <dbReference type="ARBA" id="ARBA00022801"/>
    </source>
</evidence>
<dbReference type="SMART" id="SM00331">
    <property type="entry name" value="PP2C_SIG"/>
    <property type="match status" value="1"/>
</dbReference>
<dbReference type="InterPro" id="IPR052016">
    <property type="entry name" value="Bact_Sigma-Reg"/>
</dbReference>
<keyword evidence="5" id="KW-1185">Reference proteome</keyword>
<dbReference type="Gene3D" id="6.10.340.10">
    <property type="match status" value="1"/>
</dbReference>
<reference evidence="4" key="1">
    <citation type="journal article" date="2018" name="Environ. Microbiol.">
        <title>Sporulation capability and amylosome conservation among diverse human colonic and rumen isolates of the keystone starch-degrader Ruminococcus bromii.</title>
        <authorList>
            <person name="Mukhopadhya I."/>
            <person name="Morais S."/>
            <person name="Laverde-Gomez J."/>
            <person name="Sheridan P.O."/>
            <person name="Walker A.W."/>
            <person name="Kelly W."/>
            <person name="Klieve A.V."/>
            <person name="Ouwerkerk D."/>
            <person name="Duncan S.H."/>
            <person name="Louis P."/>
            <person name="Koropatkin N."/>
            <person name="Cockburn D."/>
            <person name="Kibler R."/>
            <person name="Cooper P.J."/>
            <person name="Sandoval C."/>
            <person name="Crost E."/>
            <person name="Juge N."/>
            <person name="Bayer E.A."/>
            <person name="Flint H.J."/>
        </authorList>
    </citation>
    <scope>NUCLEOTIDE SEQUENCE [LARGE SCALE GENOMIC DNA]</scope>
    <source>
        <strain evidence="4">ATCC 27255</strain>
    </source>
</reference>
<dbReference type="AlphaFoldDB" id="A0A2N0UJ56"/>
<feature type="transmembrane region" description="Helical" evidence="2">
    <location>
        <begin position="203"/>
        <end position="229"/>
    </location>
</feature>
<protein>
    <submittedName>
        <fullName evidence="4">Phosphoserine phosphatase RsbU</fullName>
        <ecNumber evidence="4">3.1.3.3</ecNumber>
    </submittedName>
</protein>
<name>A0A2N0UJ56_9FIRM</name>
<dbReference type="InterPro" id="IPR003660">
    <property type="entry name" value="HAMP_dom"/>
</dbReference>
<dbReference type="InterPro" id="IPR001932">
    <property type="entry name" value="PPM-type_phosphatase-like_dom"/>
</dbReference>
<evidence type="ECO:0000259" key="3">
    <source>
        <dbReference type="PROSITE" id="PS50885"/>
    </source>
</evidence>
<keyword evidence="2" id="KW-1133">Transmembrane helix</keyword>
<dbReference type="Gene3D" id="3.60.40.10">
    <property type="entry name" value="PPM-type phosphatase domain"/>
    <property type="match status" value="1"/>
</dbReference>
<organism evidence="4 5">
    <name type="scientific">Ruminococcus bromii</name>
    <dbReference type="NCBI Taxonomy" id="40518"/>
    <lineage>
        <taxon>Bacteria</taxon>
        <taxon>Bacillati</taxon>
        <taxon>Bacillota</taxon>
        <taxon>Clostridia</taxon>
        <taxon>Eubacteriales</taxon>
        <taxon>Oscillospiraceae</taxon>
        <taxon>Ruminococcus</taxon>
    </lineage>
</organism>
<dbReference type="PANTHER" id="PTHR43156:SF2">
    <property type="entry name" value="STAGE II SPORULATION PROTEIN E"/>
    <property type="match status" value="1"/>
</dbReference>
<dbReference type="EC" id="3.1.3.3" evidence="4"/>
<dbReference type="Proteomes" id="UP000233425">
    <property type="component" value="Unassembled WGS sequence"/>
</dbReference>
<dbReference type="GO" id="GO:0007165">
    <property type="term" value="P:signal transduction"/>
    <property type="evidence" value="ECO:0007669"/>
    <property type="project" value="InterPro"/>
</dbReference>
<dbReference type="EMBL" id="NNSR01000073">
    <property type="protein sequence ID" value="PKD27012.1"/>
    <property type="molecule type" value="Genomic_DNA"/>
</dbReference>
<dbReference type="PANTHER" id="PTHR43156">
    <property type="entry name" value="STAGE II SPORULATION PROTEIN E-RELATED"/>
    <property type="match status" value="1"/>
</dbReference>
<dbReference type="InterPro" id="IPR036457">
    <property type="entry name" value="PPM-type-like_dom_sf"/>
</dbReference>
<dbReference type="GO" id="GO:0016791">
    <property type="term" value="F:phosphatase activity"/>
    <property type="evidence" value="ECO:0007669"/>
    <property type="project" value="TreeGrafter"/>
</dbReference>
<dbReference type="Pfam" id="PF07228">
    <property type="entry name" value="SpoIIE"/>
    <property type="match status" value="1"/>
</dbReference>
<keyword evidence="2" id="KW-0472">Membrane</keyword>
<gene>
    <name evidence="4" type="primary">rsbU</name>
    <name evidence="4" type="ORF">RBATCC27255_01879</name>
</gene>
<evidence type="ECO:0000256" key="2">
    <source>
        <dbReference type="SAM" id="Phobius"/>
    </source>
</evidence>
<keyword evidence="1 4" id="KW-0378">Hydrolase</keyword>
<evidence type="ECO:0000313" key="5">
    <source>
        <dbReference type="Proteomes" id="UP000233425"/>
    </source>
</evidence>
<proteinExistence type="predicted"/>
<sequence>MNNAEKSADKIKVKKSIFKRLFVRVLVLFILAVIVSGTLNCIENIQRTRRFTRQLTESASKVATETFERSDINALLDNPDSEEYRKAVKTLRWICQTNHFEYMYIYIPNFDENKVTYVMTVADDDSENENVLKVRSAGAEVDHSLWDAEKEAWENPNLVTAYEYQNDSFGSFYTAFSAVQGKDGKPVALIGADYSLTQIYTEIIFYTAMRVLALLVVLAIVFLLVMLFVRKKMYNPILLIFEKIRGYFSDKADGTNTRKAFEPIKLGSDDEIQLLADYFNDMAHDVETYVEKNSALASEKAKNETELEVARRIQYGIIAREKNVVFADCFDVSARMESARQVGGDFYDCFALPDGRMCAVVGDVSGKGVAAAMFMAFAKTLIHEKMTENAEPDRAFEKINKELCSSNPEGMFVTAFAVIFDKNSDSFLYINAGHNKPVAVSNGKAEFLECKPCIMLGVFDDARYVVNSAEFGNGDIICLYTDGVNEATNADNEFFGNERLVSACQNAGQTAKGVCDGVYEALTDFTENAEQFDDITIVAIKNSKNRD</sequence>
<dbReference type="GO" id="GO:0016020">
    <property type="term" value="C:membrane"/>
    <property type="evidence" value="ECO:0007669"/>
    <property type="project" value="InterPro"/>
</dbReference>
<comment type="caution">
    <text evidence="4">The sequence shown here is derived from an EMBL/GenBank/DDBJ whole genome shotgun (WGS) entry which is preliminary data.</text>
</comment>
<accession>A0A2N0UJ56</accession>